<evidence type="ECO:0000313" key="2">
    <source>
        <dbReference type="EMBL" id="KAK7196723.1"/>
    </source>
</evidence>
<dbReference type="AlphaFoldDB" id="A0AAW0ER86"/>
<keyword evidence="3" id="KW-1185">Reference proteome</keyword>
<gene>
    <name evidence="2" type="ORF">NESM_000612100</name>
</gene>
<accession>A0AAW0ER86</accession>
<reference evidence="2 3" key="1">
    <citation type="journal article" date="2021" name="MBio">
        <title>A New Model Trypanosomatid, Novymonas esmeraldas: Genomic Perception of Its 'Candidatus Pandoraea novymonadis' Endosymbiont.</title>
        <authorList>
            <person name="Zakharova A."/>
            <person name="Saura A."/>
            <person name="Butenko A."/>
            <person name="Podesvova L."/>
            <person name="Warmusova S."/>
            <person name="Kostygov A.Y."/>
            <person name="Nenarokova A."/>
            <person name="Lukes J."/>
            <person name="Opperdoes F.R."/>
            <person name="Yurchenko V."/>
        </authorList>
    </citation>
    <scope>NUCLEOTIDE SEQUENCE [LARGE SCALE GENOMIC DNA]</scope>
    <source>
        <strain evidence="2 3">E262AT.01</strain>
    </source>
</reference>
<proteinExistence type="predicted"/>
<name>A0AAW0ER86_9TRYP</name>
<protein>
    <submittedName>
        <fullName evidence="2">Transcription factor IIa</fullName>
    </submittedName>
</protein>
<comment type="caution">
    <text evidence="2">The sequence shown here is derived from an EMBL/GenBank/DDBJ whole genome shotgun (WGS) entry which is preliminary data.</text>
</comment>
<sequence length="186" mass="19803">MYRQSIPGLALAAALAELQPALTARQEEDVWRIFDSAMQSTVAEAPLMSHIAVESPPPSSVSGGGGLAVVSQAPAEFYVPAAAEDAGGEDDSRPRGAESASAPEVDGDEDGTAAAVPFDDSDIAFPVYRLVDDEWTLLLKDPTVVVRNELGVTEKMQLDYLRVRLKDIGAQPGATQVKQTRPARKR</sequence>
<evidence type="ECO:0000256" key="1">
    <source>
        <dbReference type="SAM" id="MobiDB-lite"/>
    </source>
</evidence>
<dbReference type="Proteomes" id="UP001430356">
    <property type="component" value="Unassembled WGS sequence"/>
</dbReference>
<organism evidence="2 3">
    <name type="scientific">Novymonas esmeraldas</name>
    <dbReference type="NCBI Taxonomy" id="1808958"/>
    <lineage>
        <taxon>Eukaryota</taxon>
        <taxon>Discoba</taxon>
        <taxon>Euglenozoa</taxon>
        <taxon>Kinetoplastea</taxon>
        <taxon>Metakinetoplastina</taxon>
        <taxon>Trypanosomatida</taxon>
        <taxon>Trypanosomatidae</taxon>
        <taxon>Novymonas</taxon>
    </lineage>
</organism>
<dbReference type="EMBL" id="JAECZO010000083">
    <property type="protein sequence ID" value="KAK7196723.1"/>
    <property type="molecule type" value="Genomic_DNA"/>
</dbReference>
<evidence type="ECO:0000313" key="3">
    <source>
        <dbReference type="Proteomes" id="UP001430356"/>
    </source>
</evidence>
<feature type="region of interest" description="Disordered" evidence="1">
    <location>
        <begin position="84"/>
        <end position="116"/>
    </location>
</feature>